<dbReference type="InterPro" id="IPR035926">
    <property type="entry name" value="NusB-like_sf"/>
</dbReference>
<sequence>MAAKRHERTHARRVALQVLYTSEITDESPAAIAEGDARLSDDGFLPDYALSLIRGVEAHRCAIDDHLVATSENWSLNRMPIVDRSILRLATYEMMYVEDVPTSVSINEAVELAKDFGGEDESPRFVNGVLGRIAKRLDGVEDAVDDSADESAEDEPASEASVAAPADAEAAPAPVFEAPVEEAAAPCVASEASNA</sequence>
<evidence type="ECO:0000256" key="1">
    <source>
        <dbReference type="ARBA" id="ARBA00005952"/>
    </source>
</evidence>
<dbReference type="GO" id="GO:0031564">
    <property type="term" value="P:transcription antitermination"/>
    <property type="evidence" value="ECO:0007669"/>
    <property type="project" value="UniProtKB-KW"/>
</dbReference>
<reference evidence="10" key="1">
    <citation type="submission" date="2018-05" db="EMBL/GenBank/DDBJ databases">
        <title>Genome Sequencing of selected type strains of the family Eggerthellaceae.</title>
        <authorList>
            <person name="Danylec N."/>
            <person name="Stoll D.A."/>
            <person name="Doetsch A."/>
            <person name="Huch M."/>
        </authorList>
    </citation>
    <scope>NUCLEOTIDE SEQUENCE [LARGE SCALE GENOMIC DNA]</scope>
    <source>
        <strain evidence="10">DSM 16106</strain>
    </source>
</reference>
<feature type="region of interest" description="Disordered" evidence="7">
    <location>
        <begin position="142"/>
        <end position="177"/>
    </location>
</feature>
<evidence type="ECO:0000313" key="10">
    <source>
        <dbReference type="Proteomes" id="UP000278632"/>
    </source>
</evidence>
<dbReference type="HAMAP" id="MF_00073">
    <property type="entry name" value="NusB"/>
    <property type="match status" value="1"/>
</dbReference>
<evidence type="ECO:0000256" key="5">
    <source>
        <dbReference type="ARBA" id="ARBA00023163"/>
    </source>
</evidence>
<dbReference type="PANTHER" id="PTHR11078:SF3">
    <property type="entry name" value="ANTITERMINATION NUSB DOMAIN-CONTAINING PROTEIN"/>
    <property type="match status" value="1"/>
</dbReference>
<dbReference type="GO" id="GO:0005829">
    <property type="term" value="C:cytosol"/>
    <property type="evidence" value="ECO:0007669"/>
    <property type="project" value="TreeGrafter"/>
</dbReference>
<comment type="similarity">
    <text evidence="1 6">Belongs to the NusB family.</text>
</comment>
<dbReference type="OrthoDB" id="3528057at2"/>
<accession>A0A3N0BKW7</accession>
<dbReference type="Gene3D" id="1.10.940.10">
    <property type="entry name" value="NusB-like"/>
    <property type="match status" value="1"/>
</dbReference>
<dbReference type="RefSeq" id="WP_123191131.1">
    <property type="nucleotide sequence ID" value="NZ_QICD01000001.1"/>
</dbReference>
<evidence type="ECO:0000256" key="7">
    <source>
        <dbReference type="SAM" id="MobiDB-lite"/>
    </source>
</evidence>
<comment type="caution">
    <text evidence="9">The sequence shown here is derived from an EMBL/GenBank/DDBJ whole genome shotgun (WGS) entry which is preliminary data.</text>
</comment>
<evidence type="ECO:0000256" key="6">
    <source>
        <dbReference type="HAMAP-Rule" id="MF_00073"/>
    </source>
</evidence>
<dbReference type="InterPro" id="IPR006027">
    <property type="entry name" value="NusB_RsmB_TIM44"/>
</dbReference>
<evidence type="ECO:0000259" key="8">
    <source>
        <dbReference type="Pfam" id="PF01029"/>
    </source>
</evidence>
<evidence type="ECO:0000256" key="3">
    <source>
        <dbReference type="ARBA" id="ARBA00022884"/>
    </source>
</evidence>
<evidence type="ECO:0000256" key="4">
    <source>
        <dbReference type="ARBA" id="ARBA00023015"/>
    </source>
</evidence>
<feature type="domain" description="NusB/RsmB/TIM44" evidence="8">
    <location>
        <begin position="10"/>
        <end position="135"/>
    </location>
</feature>
<dbReference type="EMBL" id="QICD01000001">
    <property type="protein sequence ID" value="RNL49055.1"/>
    <property type="molecule type" value="Genomic_DNA"/>
</dbReference>
<name>A0A3N0BKW7_9ACTN</name>
<keyword evidence="5 6" id="KW-0804">Transcription</keyword>
<dbReference type="InterPro" id="IPR011605">
    <property type="entry name" value="NusB_fam"/>
</dbReference>
<feature type="compositionally biased region" description="Acidic residues" evidence="7">
    <location>
        <begin position="142"/>
        <end position="157"/>
    </location>
</feature>
<gene>
    <name evidence="6 9" type="primary">nusB</name>
    <name evidence="9" type="ORF">DMP08_00960</name>
</gene>
<evidence type="ECO:0000256" key="2">
    <source>
        <dbReference type="ARBA" id="ARBA00022814"/>
    </source>
</evidence>
<protein>
    <recommendedName>
        <fullName evidence="6">Transcription antitermination protein NusB</fullName>
    </recommendedName>
    <alternativeName>
        <fullName evidence="6">Antitermination factor NusB</fullName>
    </alternativeName>
</protein>
<keyword evidence="2 6" id="KW-0889">Transcription antitermination</keyword>
<dbReference type="NCBIfam" id="TIGR01951">
    <property type="entry name" value="nusB"/>
    <property type="match status" value="1"/>
</dbReference>
<comment type="function">
    <text evidence="6">Involved in transcription antitermination. Required for transcription of ribosomal RNA (rRNA) genes. Binds specifically to the boxA antiterminator sequence of the ribosomal RNA (rrn) operons.</text>
</comment>
<keyword evidence="3 6" id="KW-0694">RNA-binding</keyword>
<dbReference type="Proteomes" id="UP000278632">
    <property type="component" value="Unassembled WGS sequence"/>
</dbReference>
<dbReference type="AlphaFoldDB" id="A0A3N0BKW7"/>
<keyword evidence="4 6" id="KW-0805">Transcription regulation</keyword>
<dbReference type="SUPFAM" id="SSF48013">
    <property type="entry name" value="NusB-like"/>
    <property type="match status" value="1"/>
</dbReference>
<keyword evidence="10" id="KW-1185">Reference proteome</keyword>
<dbReference type="PANTHER" id="PTHR11078">
    <property type="entry name" value="N UTILIZATION SUBSTANCE PROTEIN B-RELATED"/>
    <property type="match status" value="1"/>
</dbReference>
<dbReference type="GO" id="GO:0006353">
    <property type="term" value="P:DNA-templated transcription termination"/>
    <property type="evidence" value="ECO:0007669"/>
    <property type="project" value="UniProtKB-UniRule"/>
</dbReference>
<dbReference type="CDD" id="cd00619">
    <property type="entry name" value="Terminator_NusB"/>
    <property type="match status" value="1"/>
</dbReference>
<proteinExistence type="inferred from homology"/>
<organism evidence="9 10">
    <name type="scientific">Paraeggerthella hongkongensis</name>
    <dbReference type="NCBI Taxonomy" id="230658"/>
    <lineage>
        <taxon>Bacteria</taxon>
        <taxon>Bacillati</taxon>
        <taxon>Actinomycetota</taxon>
        <taxon>Coriobacteriia</taxon>
        <taxon>Eggerthellales</taxon>
        <taxon>Eggerthellaceae</taxon>
        <taxon>Paraeggerthella</taxon>
    </lineage>
</organism>
<evidence type="ECO:0000313" key="9">
    <source>
        <dbReference type="EMBL" id="RNL49055.1"/>
    </source>
</evidence>
<dbReference type="Pfam" id="PF01029">
    <property type="entry name" value="NusB"/>
    <property type="match status" value="1"/>
</dbReference>
<feature type="compositionally biased region" description="Low complexity" evidence="7">
    <location>
        <begin position="158"/>
        <end position="177"/>
    </location>
</feature>
<dbReference type="GO" id="GO:0003723">
    <property type="term" value="F:RNA binding"/>
    <property type="evidence" value="ECO:0007669"/>
    <property type="project" value="UniProtKB-UniRule"/>
</dbReference>